<feature type="region of interest" description="Disordered" evidence="1">
    <location>
        <begin position="642"/>
        <end position="663"/>
    </location>
</feature>
<dbReference type="OrthoDB" id="10434566at2759"/>
<keyword evidence="2" id="KW-0812">Transmembrane</keyword>
<organism evidence="3 4">
    <name type="scientific">Dorcoceras hygrometricum</name>
    <dbReference type="NCBI Taxonomy" id="472368"/>
    <lineage>
        <taxon>Eukaryota</taxon>
        <taxon>Viridiplantae</taxon>
        <taxon>Streptophyta</taxon>
        <taxon>Embryophyta</taxon>
        <taxon>Tracheophyta</taxon>
        <taxon>Spermatophyta</taxon>
        <taxon>Magnoliopsida</taxon>
        <taxon>eudicotyledons</taxon>
        <taxon>Gunneridae</taxon>
        <taxon>Pentapetalae</taxon>
        <taxon>asterids</taxon>
        <taxon>lamiids</taxon>
        <taxon>Lamiales</taxon>
        <taxon>Gesneriaceae</taxon>
        <taxon>Didymocarpoideae</taxon>
        <taxon>Trichosporeae</taxon>
        <taxon>Loxocarpinae</taxon>
        <taxon>Dorcoceras</taxon>
    </lineage>
</organism>
<dbReference type="PANTHER" id="PTHR32175:SF21">
    <property type="entry name" value="SULFOTRANSFERASE"/>
    <property type="match status" value="1"/>
</dbReference>
<feature type="transmembrane region" description="Helical" evidence="2">
    <location>
        <begin position="355"/>
        <end position="373"/>
    </location>
</feature>
<evidence type="ECO:0000313" key="3">
    <source>
        <dbReference type="EMBL" id="KZV45198.1"/>
    </source>
</evidence>
<reference evidence="3 4" key="1">
    <citation type="journal article" date="2015" name="Proc. Natl. Acad. Sci. U.S.A.">
        <title>The resurrection genome of Boea hygrometrica: A blueprint for survival of dehydration.</title>
        <authorList>
            <person name="Xiao L."/>
            <person name="Yang G."/>
            <person name="Zhang L."/>
            <person name="Yang X."/>
            <person name="Zhao S."/>
            <person name="Ji Z."/>
            <person name="Zhou Q."/>
            <person name="Hu M."/>
            <person name="Wang Y."/>
            <person name="Chen M."/>
            <person name="Xu Y."/>
            <person name="Jin H."/>
            <person name="Xiao X."/>
            <person name="Hu G."/>
            <person name="Bao F."/>
            <person name="Hu Y."/>
            <person name="Wan P."/>
            <person name="Li L."/>
            <person name="Deng X."/>
            <person name="Kuang T."/>
            <person name="Xiang C."/>
            <person name="Zhu J.K."/>
            <person name="Oliver M.J."/>
            <person name="He Y."/>
        </authorList>
    </citation>
    <scope>NUCLEOTIDE SEQUENCE [LARGE SCALE GENOMIC DNA]</scope>
    <source>
        <strain evidence="4">cv. XS01</strain>
    </source>
</reference>
<dbReference type="InterPro" id="IPR027417">
    <property type="entry name" value="P-loop_NTPase"/>
</dbReference>
<feature type="compositionally biased region" description="Basic and acidic residues" evidence="1">
    <location>
        <begin position="651"/>
        <end position="662"/>
    </location>
</feature>
<dbReference type="InterPro" id="IPR016053">
    <property type="entry name" value="Haem_Oase-like"/>
</dbReference>
<dbReference type="InterPro" id="IPR052796">
    <property type="entry name" value="Nod_factor_sulfotransferase"/>
</dbReference>
<dbReference type="Pfam" id="PF01126">
    <property type="entry name" value="Heme_oxygenase"/>
    <property type="match status" value="1"/>
</dbReference>
<dbReference type="InterPro" id="IPR016084">
    <property type="entry name" value="Haem_Oase-like_multi-hlx"/>
</dbReference>
<dbReference type="GO" id="GO:0004392">
    <property type="term" value="F:heme oxygenase (decyclizing) activity"/>
    <property type="evidence" value="ECO:0007669"/>
    <property type="project" value="InterPro"/>
</dbReference>
<evidence type="ECO:0000313" key="4">
    <source>
        <dbReference type="Proteomes" id="UP000250235"/>
    </source>
</evidence>
<dbReference type="Proteomes" id="UP000250235">
    <property type="component" value="Unassembled WGS sequence"/>
</dbReference>
<evidence type="ECO:0000256" key="2">
    <source>
        <dbReference type="SAM" id="Phobius"/>
    </source>
</evidence>
<gene>
    <name evidence="3" type="ORF">F511_11798</name>
</gene>
<evidence type="ECO:0000256" key="1">
    <source>
        <dbReference type="SAM" id="MobiDB-lite"/>
    </source>
</evidence>
<feature type="region of interest" description="Disordered" evidence="1">
    <location>
        <begin position="677"/>
        <end position="705"/>
    </location>
</feature>
<name>A0A2Z7CE32_9LAMI</name>
<proteinExistence type="predicted"/>
<dbReference type="SUPFAM" id="SSF48613">
    <property type="entry name" value="Heme oxygenase-like"/>
    <property type="match status" value="1"/>
</dbReference>
<dbReference type="SUPFAM" id="SSF52540">
    <property type="entry name" value="P-loop containing nucleoside triphosphate hydrolases"/>
    <property type="match status" value="1"/>
</dbReference>
<dbReference type="CDD" id="cd19165">
    <property type="entry name" value="HemeO"/>
    <property type="match status" value="1"/>
</dbReference>
<feature type="region of interest" description="Disordered" evidence="1">
    <location>
        <begin position="64"/>
        <end position="111"/>
    </location>
</feature>
<keyword evidence="4" id="KW-1185">Reference proteome</keyword>
<dbReference type="InterPro" id="IPR002051">
    <property type="entry name" value="Haem_Oase"/>
</dbReference>
<dbReference type="Gene3D" id="3.40.50.300">
    <property type="entry name" value="P-loop containing nucleotide triphosphate hydrolases"/>
    <property type="match status" value="1"/>
</dbReference>
<feature type="compositionally biased region" description="Basic and acidic residues" evidence="1">
    <location>
        <begin position="696"/>
        <end position="705"/>
    </location>
</feature>
<dbReference type="Gene3D" id="1.20.910.10">
    <property type="entry name" value="Heme oxygenase-like"/>
    <property type="match status" value="1"/>
</dbReference>
<sequence length="705" mass="80366">MEYLTPATTLKHFTPLMLKDSASTFSLTPKTIPKSFTSISKTISRINKIYKRCRKLSRPISVSGRETQFETEEEYHSKEEYDGQYEGPGFKVVENGPAGSRQQRERRRYRKQYPGEAKGITEEMRFVTMKLRTGGKRKSKGASAGAEAGIDEEELRIKGKEDEGLKDNGGNGGSWEPSMEGFLKYLVDSKLIFDAIEHIVDESSDVSYVYFRKTGLERSDGLSKDLEWLRLQGNVIPQPGYPGTMYARYLKELAEKCRPMFLCHFYNIYFSHIAGGQVIAKQVSERLLEGRELEFCRWEGDEEELLRGVREKLNAIGEHWSRDEKNKCLREATKTFRFLGQIDFLAAKAPKKSPLILRMVVLFLAVICGMYIFSICLNQTNPFKVSSRPTKIQVISRRNRACRHVRIQAQDTPYVHFPNPETFSRQECACNPVRFFAIVSMQRSGSGWFETLLNSHVNLSSNGEIFGAQSRRSNASVILKTLDKVYNLDWFSSASKNECSAAVGFKWMLNQGLMKYHEEIADYMKRRGVSIIFLFRRNPLRRMISLLANIYDKDAKLLNGTHKSHVHSTHDAQVLARYKPTLNVTVLISDLKAASQTVAKALEYFKTTRHILLYYEDVLTNHTKLVDVQEFLKLPRRNLTSLQPNSSADELLPRREPRERRASGIGECARIPATNEHLSKGAGDVSGEAPPMLKSAVHESKMRGI</sequence>
<dbReference type="PANTHER" id="PTHR32175">
    <property type="entry name" value="PROTEIN, PUTATIVE, EXPRESSED-RELATED"/>
    <property type="match status" value="1"/>
</dbReference>
<keyword evidence="2" id="KW-1133">Transmembrane helix</keyword>
<keyword evidence="2" id="KW-0472">Membrane</keyword>
<accession>A0A2Z7CE32</accession>
<protein>
    <submittedName>
        <fullName evidence="3">Uncharacterized protein</fullName>
    </submittedName>
</protein>
<dbReference type="GO" id="GO:0006788">
    <property type="term" value="P:heme oxidation"/>
    <property type="evidence" value="ECO:0007669"/>
    <property type="project" value="InterPro"/>
</dbReference>
<dbReference type="AlphaFoldDB" id="A0A2Z7CE32"/>
<dbReference type="EMBL" id="KQ996417">
    <property type="protein sequence ID" value="KZV45198.1"/>
    <property type="molecule type" value="Genomic_DNA"/>
</dbReference>